<comment type="similarity">
    <text evidence="2">Belongs to the glycosyl hydrolase 88 family.</text>
</comment>
<dbReference type="InterPro" id="IPR008928">
    <property type="entry name" value="6-hairpin_glycosidase_sf"/>
</dbReference>
<proteinExistence type="inferred from homology"/>
<dbReference type="AlphaFoldDB" id="A0A4Y9YF86"/>
<dbReference type="Proteomes" id="UP000298327">
    <property type="component" value="Unassembled WGS sequence"/>
</dbReference>
<evidence type="ECO:0000256" key="1">
    <source>
        <dbReference type="ARBA" id="ARBA00022801"/>
    </source>
</evidence>
<name>A0A4Y9YF86_9AGAM</name>
<protein>
    <submittedName>
        <fullName evidence="3">Uncharacterized protein</fullName>
    </submittedName>
</protein>
<gene>
    <name evidence="3" type="ORF">EVG20_g7138</name>
</gene>
<sequence>MICFKSPLLQANTASTAPSQTLSGIWTRITFPEHGAGPAIRSPGIKRTRLDTRKLPLRATPPSPVQPFHNIATAYTMTPRLGLLALFPALAIAQAQLAPDADTSSLPHDTLFSPLIEVKLRATAHNISGIPTQYPQYTTRDTGEWVYFPADGWTTGFLPATFYALRTRAQLCDNSSGEAEWLDEGRRWATGEVPLETQTSVGHDVGFLSFPFVEELEVDPTNTSAIEAVNDFANHLAGRFSPIVGCTRSWDSADPTDFQVIIDNMMNLEVLFVSEGLTGNHTLRDIAMSHADKTMVNHVRADGGSFHVVDYNATTGAVIDQRTSQGYSNSSTWSRGQAWGIYGFANMHQRTGEQRYLDTARRMAAYFIDNLPSDNIVPWDFNAPLDPPRPADSSAAMIATNGLFLLAIQENSLSPANNTGALYYTNAAIKILSATTNAFWKPDWNSLLSNGTVNNPANPPNNLTGIVYGDYYFVNAGNQLLLSGLTRCH</sequence>
<dbReference type="GO" id="GO:0000272">
    <property type="term" value="P:polysaccharide catabolic process"/>
    <property type="evidence" value="ECO:0007669"/>
    <property type="project" value="TreeGrafter"/>
</dbReference>
<reference evidence="3 4" key="1">
    <citation type="submission" date="2019-02" db="EMBL/GenBank/DDBJ databases">
        <title>Genome sequencing of the rare red list fungi Dentipellis fragilis.</title>
        <authorList>
            <person name="Buettner E."/>
            <person name="Kellner H."/>
        </authorList>
    </citation>
    <scope>NUCLEOTIDE SEQUENCE [LARGE SCALE GENOMIC DNA]</scope>
    <source>
        <strain evidence="3 4">DSM 105465</strain>
    </source>
</reference>
<dbReference type="SUPFAM" id="SSF48208">
    <property type="entry name" value="Six-hairpin glycosidases"/>
    <property type="match status" value="1"/>
</dbReference>
<dbReference type="GO" id="GO:0052757">
    <property type="term" value="F:chondroitin hydrolase activity"/>
    <property type="evidence" value="ECO:0007669"/>
    <property type="project" value="TreeGrafter"/>
</dbReference>
<evidence type="ECO:0000256" key="2">
    <source>
        <dbReference type="ARBA" id="ARBA00038358"/>
    </source>
</evidence>
<comment type="caution">
    <text evidence="3">The sequence shown here is derived from an EMBL/GenBank/DDBJ whole genome shotgun (WGS) entry which is preliminary data.</text>
</comment>
<dbReference type="STRING" id="205917.A0A4Y9YF86"/>
<dbReference type="EMBL" id="SEOQ01000521">
    <property type="protein sequence ID" value="TFY61214.1"/>
    <property type="molecule type" value="Genomic_DNA"/>
</dbReference>
<evidence type="ECO:0000313" key="4">
    <source>
        <dbReference type="Proteomes" id="UP000298327"/>
    </source>
</evidence>
<dbReference type="InterPro" id="IPR012341">
    <property type="entry name" value="6hp_glycosidase-like_sf"/>
</dbReference>
<dbReference type="InterPro" id="IPR052369">
    <property type="entry name" value="UG_Glycosaminoglycan_Hydrolase"/>
</dbReference>
<dbReference type="Gene3D" id="1.50.10.10">
    <property type="match status" value="1"/>
</dbReference>
<organism evidence="3 4">
    <name type="scientific">Dentipellis fragilis</name>
    <dbReference type="NCBI Taxonomy" id="205917"/>
    <lineage>
        <taxon>Eukaryota</taxon>
        <taxon>Fungi</taxon>
        <taxon>Dikarya</taxon>
        <taxon>Basidiomycota</taxon>
        <taxon>Agaricomycotina</taxon>
        <taxon>Agaricomycetes</taxon>
        <taxon>Russulales</taxon>
        <taxon>Hericiaceae</taxon>
        <taxon>Dentipellis</taxon>
    </lineage>
</organism>
<dbReference type="PANTHER" id="PTHR36845">
    <property type="entry name" value="HYDROLASE, PUTATIVE (AFU_ORTHOLOGUE AFUA_7G05090)-RELATED"/>
    <property type="match status" value="1"/>
</dbReference>
<keyword evidence="4" id="KW-1185">Reference proteome</keyword>
<dbReference type="PANTHER" id="PTHR36845:SF1">
    <property type="entry name" value="HYDROLASE, PUTATIVE (AFU_ORTHOLOGUE AFUA_7G05090)-RELATED"/>
    <property type="match status" value="1"/>
</dbReference>
<evidence type="ECO:0000313" key="3">
    <source>
        <dbReference type="EMBL" id="TFY61214.1"/>
    </source>
</evidence>
<dbReference type="OrthoDB" id="2317065at2759"/>
<keyword evidence="1" id="KW-0378">Hydrolase</keyword>
<accession>A0A4Y9YF86</accession>